<evidence type="ECO:0000313" key="1">
    <source>
        <dbReference type="EMBL" id="CAA2625308.1"/>
    </source>
</evidence>
<accession>A0A7I8J356</accession>
<dbReference type="AlphaFoldDB" id="A0A7I8J356"/>
<keyword evidence="2" id="KW-1185">Reference proteome</keyword>
<reference evidence="1 2" key="1">
    <citation type="submission" date="2019-12" db="EMBL/GenBank/DDBJ databases">
        <authorList>
            <person name="Scholz U."/>
            <person name="Mascher M."/>
            <person name="Fiebig A."/>
        </authorList>
    </citation>
    <scope>NUCLEOTIDE SEQUENCE</scope>
</reference>
<gene>
    <name evidence="1" type="ORF">SI7747_09011077</name>
</gene>
<proteinExistence type="predicted"/>
<protein>
    <submittedName>
        <fullName evidence="1">Uncharacterized protein</fullName>
    </submittedName>
</protein>
<evidence type="ECO:0000313" key="2">
    <source>
        <dbReference type="Proteomes" id="UP001189122"/>
    </source>
</evidence>
<sequence length="97" mass="10724">MKSSEINPNIKFLVIALKGQEVNSRELTDINLLDEGLEATIVGLKREIVLFAGEKRLEDLHNSTNVCLIDVHGLHSEPQRQVEVMRASGSTILGSML</sequence>
<organism evidence="1">
    <name type="scientific">Spirodela intermedia</name>
    <name type="common">Intermediate duckweed</name>
    <dbReference type="NCBI Taxonomy" id="51605"/>
    <lineage>
        <taxon>Eukaryota</taxon>
        <taxon>Viridiplantae</taxon>
        <taxon>Streptophyta</taxon>
        <taxon>Embryophyta</taxon>
        <taxon>Tracheophyta</taxon>
        <taxon>Spermatophyta</taxon>
        <taxon>Magnoliopsida</taxon>
        <taxon>Liliopsida</taxon>
        <taxon>Araceae</taxon>
        <taxon>Lemnoideae</taxon>
        <taxon>Spirodela</taxon>
    </lineage>
</organism>
<dbReference type="Proteomes" id="UP001189122">
    <property type="component" value="Unassembled WGS sequence"/>
</dbReference>
<dbReference type="EMBL" id="LR743596">
    <property type="protein sequence ID" value="CAA2625308.1"/>
    <property type="molecule type" value="Genomic_DNA"/>
</dbReference>
<dbReference type="EMBL" id="CACRZD030000009">
    <property type="protein sequence ID" value="CAA6664688.1"/>
    <property type="molecule type" value="Genomic_DNA"/>
</dbReference>
<name>A0A7I8J356_SPIIN</name>